<accession>A0A6I4P716</accession>
<evidence type="ECO:0000259" key="3">
    <source>
        <dbReference type="Pfam" id="PF08028"/>
    </source>
</evidence>
<dbReference type="EMBL" id="WSTA01000065">
    <property type="protein sequence ID" value="MWB99527.1"/>
    <property type="molecule type" value="Genomic_DNA"/>
</dbReference>
<feature type="compositionally biased region" description="Low complexity" evidence="2">
    <location>
        <begin position="385"/>
        <end position="403"/>
    </location>
</feature>
<comment type="caution">
    <text evidence="4">The sequence shown here is derived from an EMBL/GenBank/DDBJ whole genome shotgun (WGS) entry which is preliminary data.</text>
</comment>
<dbReference type="InterPro" id="IPR046373">
    <property type="entry name" value="Acyl-CoA_Oxase/DH_mid-dom_sf"/>
</dbReference>
<dbReference type="GO" id="GO:0005737">
    <property type="term" value="C:cytoplasm"/>
    <property type="evidence" value="ECO:0007669"/>
    <property type="project" value="TreeGrafter"/>
</dbReference>
<sequence>MLEGLAPGAAARERERRLLHDEVRAVQATGFGAQRLPVELGGADLPFETVIARLVDLAAADSNLAHVQRGHLAFVEGLRLETAIGAGGPGGEPIPARLRIWADRVRAGEFVGNAQSERQTLGELGTRLARRADGSLRLDGRKFYTTGSIYADWIHLAALEGDERVALTVSTRQRGVVSIDDWDGFGQPLTGSGTTTFEDASVEAVEVERGGDATRSPLIGGVFQLVLLAVVAGVAERALADTVAFVRPRERTFGFAGSRPPRLDPLVQAQVGRLSAVAAGARAIVLDAAQTLGGVLERTRRGEAAGHEARDAQLAVFRAQHTVPTLVLGALAELFEVGGASAVGTGPALDRHWRNVRTIASHNPTVQRLAALGQFELDGTLPEWSAPGAPAAGTTAPPGGTSAQRDGGEDV</sequence>
<dbReference type="GO" id="GO:0033539">
    <property type="term" value="P:fatty acid beta-oxidation using acyl-CoA dehydrogenase"/>
    <property type="evidence" value="ECO:0007669"/>
    <property type="project" value="TreeGrafter"/>
</dbReference>
<dbReference type="InterPro" id="IPR036250">
    <property type="entry name" value="AcylCo_DH-like_C"/>
</dbReference>
<dbReference type="AlphaFoldDB" id="A0A6I4P716"/>
<proteinExistence type="predicted"/>
<organism evidence="4 5">
    <name type="scientific">Agromyces seonyuensis</name>
    <dbReference type="NCBI Taxonomy" id="2662446"/>
    <lineage>
        <taxon>Bacteria</taxon>
        <taxon>Bacillati</taxon>
        <taxon>Actinomycetota</taxon>
        <taxon>Actinomycetes</taxon>
        <taxon>Micrococcales</taxon>
        <taxon>Microbacteriaceae</taxon>
        <taxon>Agromyces</taxon>
    </lineage>
</organism>
<dbReference type="Pfam" id="PF08028">
    <property type="entry name" value="Acyl-CoA_dh_2"/>
    <property type="match status" value="1"/>
</dbReference>
<name>A0A6I4P716_9MICO</name>
<dbReference type="PANTHER" id="PTHR48083:SF19">
    <property type="entry name" value="FLAVIN-DEPENDENT MONOOXYGENASE, OXYGENASE SUBUNIT HSAA"/>
    <property type="match status" value="1"/>
</dbReference>
<dbReference type="Gene3D" id="1.20.140.10">
    <property type="entry name" value="Butyryl-CoA Dehydrogenase, subunit A, domain 3"/>
    <property type="match status" value="1"/>
</dbReference>
<dbReference type="InterPro" id="IPR009100">
    <property type="entry name" value="AcylCoA_DH/oxidase_NM_dom_sf"/>
</dbReference>
<dbReference type="Proteomes" id="UP000438182">
    <property type="component" value="Unassembled WGS sequence"/>
</dbReference>
<feature type="domain" description="Acyl-CoA dehydrogenase C-terminal" evidence="3">
    <location>
        <begin position="226"/>
        <end position="363"/>
    </location>
</feature>
<reference evidence="4 5" key="1">
    <citation type="submission" date="2019-12" db="EMBL/GenBank/DDBJ databases">
        <authorList>
            <person name="Kim Y.S."/>
        </authorList>
    </citation>
    <scope>NUCLEOTIDE SEQUENCE [LARGE SCALE GENOMIC DNA]</scope>
    <source>
        <strain evidence="4 5">MMS17-SY077</strain>
    </source>
</reference>
<dbReference type="Gene3D" id="1.10.540.10">
    <property type="entry name" value="Acyl-CoA dehydrogenase/oxidase, N-terminal domain"/>
    <property type="match status" value="1"/>
</dbReference>
<dbReference type="InterPro" id="IPR037069">
    <property type="entry name" value="AcylCoA_DH/ox_N_sf"/>
</dbReference>
<dbReference type="PANTHER" id="PTHR48083">
    <property type="entry name" value="MEDIUM-CHAIN SPECIFIC ACYL-COA DEHYDROGENASE, MITOCHONDRIAL-RELATED"/>
    <property type="match status" value="1"/>
</dbReference>
<dbReference type="PIRSF" id="PIRSF016578">
    <property type="entry name" value="HsaA"/>
    <property type="match status" value="1"/>
</dbReference>
<gene>
    <name evidence="4" type="ORF">GB864_13335</name>
</gene>
<dbReference type="SUPFAM" id="SSF56645">
    <property type="entry name" value="Acyl-CoA dehydrogenase NM domain-like"/>
    <property type="match status" value="1"/>
</dbReference>
<dbReference type="GO" id="GO:0050660">
    <property type="term" value="F:flavin adenine dinucleotide binding"/>
    <property type="evidence" value="ECO:0007669"/>
    <property type="project" value="InterPro"/>
</dbReference>
<dbReference type="GO" id="GO:0016712">
    <property type="term" value="F:oxidoreductase activity, acting on paired donors, with incorporation or reduction of molecular oxygen, reduced flavin or flavoprotein as one donor, and incorporation of one atom of oxygen"/>
    <property type="evidence" value="ECO:0007669"/>
    <property type="project" value="TreeGrafter"/>
</dbReference>
<dbReference type="Gene3D" id="2.40.110.10">
    <property type="entry name" value="Butyryl-CoA Dehydrogenase, subunit A, domain 2"/>
    <property type="match status" value="1"/>
</dbReference>
<evidence type="ECO:0000256" key="1">
    <source>
        <dbReference type="ARBA" id="ARBA00023002"/>
    </source>
</evidence>
<dbReference type="SUPFAM" id="SSF47203">
    <property type="entry name" value="Acyl-CoA dehydrogenase C-terminal domain-like"/>
    <property type="match status" value="1"/>
</dbReference>
<protein>
    <recommendedName>
        <fullName evidence="3">Acyl-CoA dehydrogenase C-terminal domain-containing protein</fullName>
    </recommendedName>
</protein>
<evidence type="ECO:0000313" key="4">
    <source>
        <dbReference type="EMBL" id="MWB99527.1"/>
    </source>
</evidence>
<evidence type="ECO:0000313" key="5">
    <source>
        <dbReference type="Proteomes" id="UP000438182"/>
    </source>
</evidence>
<dbReference type="InterPro" id="IPR013107">
    <property type="entry name" value="Acyl-CoA_DH_C"/>
</dbReference>
<dbReference type="GO" id="GO:0003995">
    <property type="term" value="F:acyl-CoA dehydrogenase activity"/>
    <property type="evidence" value="ECO:0007669"/>
    <property type="project" value="TreeGrafter"/>
</dbReference>
<evidence type="ECO:0000256" key="2">
    <source>
        <dbReference type="SAM" id="MobiDB-lite"/>
    </source>
</evidence>
<keyword evidence="5" id="KW-1185">Reference proteome</keyword>
<dbReference type="InterPro" id="IPR050741">
    <property type="entry name" value="Acyl-CoA_dehydrogenase"/>
</dbReference>
<feature type="region of interest" description="Disordered" evidence="2">
    <location>
        <begin position="381"/>
        <end position="411"/>
    </location>
</feature>
<keyword evidence="1" id="KW-0560">Oxidoreductase</keyword>